<feature type="binding site" evidence="3">
    <location>
        <position position="125"/>
    </location>
    <ligand>
        <name>a divalent metal cation</name>
        <dbReference type="ChEBI" id="CHEBI:60240"/>
    </ligand>
</feature>
<name>A0A6M4GV10_9PROT</name>
<accession>A0A6M4GV10</accession>
<dbReference type="InterPro" id="IPR007837">
    <property type="entry name" value="DinB"/>
</dbReference>
<evidence type="ECO:0000256" key="1">
    <source>
        <dbReference type="ARBA" id="ARBA00008635"/>
    </source>
</evidence>
<dbReference type="GO" id="GO:0046872">
    <property type="term" value="F:metal ion binding"/>
    <property type="evidence" value="ECO:0007669"/>
    <property type="project" value="UniProtKB-KW"/>
</dbReference>
<reference evidence="4 5" key="1">
    <citation type="submission" date="2020-04" db="EMBL/GenBank/DDBJ databases">
        <title>Usitatibacter rugosus gen. nov., sp. nov. and Usitatibacter palustris sp. nov., novel members of Usitatibacteraceae fam. nov. within the order Nitrosomonadales isolated from soil.</title>
        <authorList>
            <person name="Huber K.J."/>
            <person name="Neumann-Schaal M."/>
            <person name="Geppert A."/>
            <person name="Luckner M."/>
            <person name="Wanner G."/>
            <person name="Overmann J."/>
        </authorList>
    </citation>
    <scope>NUCLEOTIDE SEQUENCE [LARGE SCALE GENOMIC DNA]</scope>
    <source>
        <strain evidence="4 5">0125_3</strain>
    </source>
</reference>
<dbReference type="Gene3D" id="1.20.120.450">
    <property type="entry name" value="dinb family like domain"/>
    <property type="match status" value="1"/>
</dbReference>
<dbReference type="KEGG" id="uru:DSM104443_01227"/>
<keyword evidence="2 3" id="KW-0479">Metal-binding</keyword>
<gene>
    <name evidence="4" type="ORF">DSM104443_01227</name>
</gene>
<evidence type="ECO:0008006" key="6">
    <source>
        <dbReference type="Google" id="ProtNLM"/>
    </source>
</evidence>
<dbReference type="SUPFAM" id="SSF109854">
    <property type="entry name" value="DinB/YfiT-like putative metalloenzymes"/>
    <property type="match status" value="1"/>
</dbReference>
<sequence>MLTRYSAWAHARLFKALESLPEEALARDGGGAGSILKTLNHMHIVDRIWQANLEGREHGYTARNTPTLPAFAELTVEQRSIDTWYVDYAAGLSGEKLGEVVPFTFVGGEEARMARVDMLLHIVNHKTYHRGYIAEMLYRDKVKPPTMDLTVFLRDVEPDAADA</sequence>
<feature type="binding site" evidence="3">
    <location>
        <position position="129"/>
    </location>
    <ligand>
        <name>a divalent metal cation</name>
        <dbReference type="ChEBI" id="CHEBI:60240"/>
    </ligand>
</feature>
<proteinExistence type="inferred from homology"/>
<comment type="similarity">
    <text evidence="1">Belongs to the DinB family.</text>
</comment>
<dbReference type="Proteomes" id="UP000501534">
    <property type="component" value="Chromosome"/>
</dbReference>
<evidence type="ECO:0000256" key="3">
    <source>
        <dbReference type="PIRSR" id="PIRSR607837-1"/>
    </source>
</evidence>
<dbReference type="InterPro" id="IPR034660">
    <property type="entry name" value="DinB/YfiT-like"/>
</dbReference>
<evidence type="ECO:0000313" key="5">
    <source>
        <dbReference type="Proteomes" id="UP000501534"/>
    </source>
</evidence>
<evidence type="ECO:0000256" key="2">
    <source>
        <dbReference type="ARBA" id="ARBA00022723"/>
    </source>
</evidence>
<feature type="binding site" evidence="3">
    <location>
        <position position="41"/>
    </location>
    <ligand>
        <name>a divalent metal cation</name>
        <dbReference type="ChEBI" id="CHEBI:60240"/>
    </ligand>
</feature>
<evidence type="ECO:0000313" key="4">
    <source>
        <dbReference type="EMBL" id="QJR10173.1"/>
    </source>
</evidence>
<dbReference type="PANTHER" id="PTHR37302:SF1">
    <property type="entry name" value="PROTEIN DINB"/>
    <property type="match status" value="1"/>
</dbReference>
<keyword evidence="5" id="KW-1185">Reference proteome</keyword>
<dbReference type="PANTHER" id="PTHR37302">
    <property type="entry name" value="SLR1116 PROTEIN"/>
    <property type="match status" value="1"/>
</dbReference>
<dbReference type="AlphaFoldDB" id="A0A6M4GV10"/>
<dbReference type="EMBL" id="CP053069">
    <property type="protein sequence ID" value="QJR10173.1"/>
    <property type="molecule type" value="Genomic_DNA"/>
</dbReference>
<dbReference type="Pfam" id="PF05163">
    <property type="entry name" value="DinB"/>
    <property type="match status" value="1"/>
</dbReference>
<protein>
    <recommendedName>
        <fullName evidence="6">Damage-inducible protein DinB</fullName>
    </recommendedName>
</protein>
<organism evidence="4 5">
    <name type="scientific">Usitatibacter rugosus</name>
    <dbReference type="NCBI Taxonomy" id="2732067"/>
    <lineage>
        <taxon>Bacteria</taxon>
        <taxon>Pseudomonadati</taxon>
        <taxon>Pseudomonadota</taxon>
        <taxon>Betaproteobacteria</taxon>
        <taxon>Nitrosomonadales</taxon>
        <taxon>Usitatibacteraceae</taxon>
        <taxon>Usitatibacter</taxon>
    </lineage>
</organism>